<evidence type="ECO:0000256" key="1">
    <source>
        <dbReference type="ARBA" id="ARBA00004651"/>
    </source>
</evidence>
<feature type="transmembrane region" description="Helical" evidence="7">
    <location>
        <begin position="129"/>
        <end position="159"/>
    </location>
</feature>
<organism evidence="8 9">
    <name type="scientific">Streptomyces marincola</name>
    <dbReference type="NCBI Taxonomy" id="2878388"/>
    <lineage>
        <taxon>Bacteria</taxon>
        <taxon>Bacillati</taxon>
        <taxon>Actinomycetota</taxon>
        <taxon>Actinomycetes</taxon>
        <taxon>Kitasatosporales</taxon>
        <taxon>Streptomycetaceae</taxon>
        <taxon>Streptomyces</taxon>
    </lineage>
</organism>
<accession>A0A1W7CZJ0</accession>
<keyword evidence="3 7" id="KW-0812">Transmembrane</keyword>
<dbReference type="InterPro" id="IPR036259">
    <property type="entry name" value="MFS_trans_sf"/>
</dbReference>
<protein>
    <submittedName>
        <fullName evidence="8">MFS transporter</fullName>
    </submittedName>
</protein>
<feature type="region of interest" description="Disordered" evidence="6">
    <location>
        <begin position="1"/>
        <end position="29"/>
    </location>
</feature>
<dbReference type="Gene3D" id="1.20.1250.20">
    <property type="entry name" value="MFS general substrate transporter like domains"/>
    <property type="match status" value="1"/>
</dbReference>
<dbReference type="PANTHER" id="PTHR23513">
    <property type="entry name" value="INTEGRAL MEMBRANE EFFLUX PROTEIN-RELATED"/>
    <property type="match status" value="1"/>
</dbReference>
<feature type="transmembrane region" description="Helical" evidence="7">
    <location>
        <begin position="59"/>
        <end position="77"/>
    </location>
</feature>
<dbReference type="InterPro" id="IPR011701">
    <property type="entry name" value="MFS"/>
</dbReference>
<evidence type="ECO:0000256" key="4">
    <source>
        <dbReference type="ARBA" id="ARBA00022989"/>
    </source>
</evidence>
<dbReference type="AlphaFoldDB" id="A0A1W7CZJ0"/>
<dbReference type="GO" id="GO:0005886">
    <property type="term" value="C:plasma membrane"/>
    <property type="evidence" value="ECO:0007669"/>
    <property type="project" value="UniProtKB-SubCell"/>
</dbReference>
<keyword evidence="5 7" id="KW-0472">Membrane</keyword>
<gene>
    <name evidence="8" type="ORF">CAG99_16405</name>
</gene>
<evidence type="ECO:0000313" key="8">
    <source>
        <dbReference type="EMBL" id="ARQ70214.1"/>
    </source>
</evidence>
<evidence type="ECO:0000256" key="2">
    <source>
        <dbReference type="ARBA" id="ARBA00022475"/>
    </source>
</evidence>
<feature type="transmembrane region" description="Helical" evidence="7">
    <location>
        <begin position="291"/>
        <end position="310"/>
    </location>
</feature>
<proteinExistence type="predicted"/>
<dbReference type="SUPFAM" id="SSF103473">
    <property type="entry name" value="MFS general substrate transporter"/>
    <property type="match status" value="1"/>
</dbReference>
<feature type="transmembrane region" description="Helical" evidence="7">
    <location>
        <begin position="379"/>
        <end position="398"/>
    </location>
</feature>
<evidence type="ECO:0000256" key="5">
    <source>
        <dbReference type="ARBA" id="ARBA00023136"/>
    </source>
</evidence>
<feature type="transmembrane region" description="Helical" evidence="7">
    <location>
        <begin position="410"/>
        <end position="428"/>
    </location>
</feature>
<dbReference type="CDD" id="cd06173">
    <property type="entry name" value="MFS_MefA_like"/>
    <property type="match status" value="1"/>
</dbReference>
<comment type="subcellular location">
    <subcellularLocation>
        <location evidence="1">Cell membrane</location>
        <topology evidence="1">Multi-pass membrane protein</topology>
    </subcellularLocation>
</comment>
<dbReference type="EMBL" id="CP021121">
    <property type="protein sequence ID" value="ARQ70214.1"/>
    <property type="molecule type" value="Genomic_DNA"/>
</dbReference>
<sequence>MTSRPARQPAPAPDSGRRRAGLAKGAGRAGGANLWASGAEGGVPRLWTRDFGLFFTARAVARFGDMMLPVALAAGLVGHGGGAGAVGAALASFTASFAGLVVFGGVVADRFDPRHLMIGADLVRVGTEVLAASLFLTGHVVLWQVCAIGAVNGVCAAMFQPGLTSTVPRIAHDVQAANGAVRTAESCMAIGGPAAAGVLVGVTSPGGVFLAHAATYLVSALCLLLLRLPPRPGRPAAGSFAADLAEGWREFRARTWMWAVIAVWMVFMAAAWGPAVPLVATEVIAAHGTGAYGLVNSALGAGMALGGLVAMRVRPRYPLRAGALALFGCFLQPATVGAGCGVAVISAGFVVAGAAMAFWGVLWITSVQTRVPAAVLNRIHAYEVAGSAAMLPVGQGLAGPAAGAFGASPVLLAGAAVALAAGAALLAIPAVRNLGRVDAAETAAVLRPAGRPRADRGRAGA</sequence>
<dbReference type="Proteomes" id="UP000194218">
    <property type="component" value="Chromosome"/>
</dbReference>
<feature type="transmembrane region" description="Helical" evidence="7">
    <location>
        <begin position="256"/>
        <end position="279"/>
    </location>
</feature>
<keyword evidence="4 7" id="KW-1133">Transmembrane helix</keyword>
<evidence type="ECO:0000256" key="3">
    <source>
        <dbReference type="ARBA" id="ARBA00022692"/>
    </source>
</evidence>
<feature type="transmembrane region" description="Helical" evidence="7">
    <location>
        <begin position="342"/>
        <end position="367"/>
    </location>
</feature>
<dbReference type="PANTHER" id="PTHR23513:SF11">
    <property type="entry name" value="STAPHYLOFERRIN A TRANSPORTER"/>
    <property type="match status" value="1"/>
</dbReference>
<dbReference type="GO" id="GO:0022857">
    <property type="term" value="F:transmembrane transporter activity"/>
    <property type="evidence" value="ECO:0007669"/>
    <property type="project" value="InterPro"/>
</dbReference>
<dbReference type="KEGG" id="smao:CAG99_16405"/>
<reference evidence="8 9" key="1">
    <citation type="submission" date="2017-05" db="EMBL/GenBank/DDBJ databases">
        <title>Complete genome sequence of Streptomyces sp. SCSIO 03032 revealed the diverse biosynthetic pathways for its bioactive secondary metabolites.</title>
        <authorList>
            <person name="Ma L."/>
            <person name="Zhu Y."/>
            <person name="Zhang W."/>
            <person name="Zhang G."/>
            <person name="Tian X."/>
            <person name="Zhang S."/>
            <person name="Zhang C."/>
        </authorList>
    </citation>
    <scope>NUCLEOTIDE SEQUENCE [LARGE SCALE GENOMIC DNA]</scope>
    <source>
        <strain evidence="8 9">SCSIO 03032</strain>
    </source>
</reference>
<keyword evidence="9" id="KW-1185">Reference proteome</keyword>
<evidence type="ECO:0000313" key="9">
    <source>
        <dbReference type="Proteomes" id="UP000194218"/>
    </source>
</evidence>
<evidence type="ECO:0000256" key="7">
    <source>
        <dbReference type="SAM" id="Phobius"/>
    </source>
</evidence>
<name>A0A1W7CZJ0_9ACTN</name>
<feature type="transmembrane region" description="Helical" evidence="7">
    <location>
        <begin position="83"/>
        <end position="108"/>
    </location>
</feature>
<feature type="transmembrane region" description="Helical" evidence="7">
    <location>
        <begin position="207"/>
        <end position="226"/>
    </location>
</feature>
<feature type="transmembrane region" description="Helical" evidence="7">
    <location>
        <begin position="317"/>
        <end position="336"/>
    </location>
</feature>
<keyword evidence="2" id="KW-1003">Cell membrane</keyword>
<dbReference type="OrthoDB" id="4528313at2"/>
<dbReference type="Pfam" id="PF07690">
    <property type="entry name" value="MFS_1"/>
    <property type="match status" value="1"/>
</dbReference>
<evidence type="ECO:0000256" key="6">
    <source>
        <dbReference type="SAM" id="MobiDB-lite"/>
    </source>
</evidence>